<dbReference type="InterPro" id="IPR032687">
    <property type="entry name" value="AraC-type_N"/>
</dbReference>
<dbReference type="SMART" id="SM00342">
    <property type="entry name" value="HTH_ARAC"/>
    <property type="match status" value="1"/>
</dbReference>
<dbReference type="GO" id="GO:0005829">
    <property type="term" value="C:cytosol"/>
    <property type="evidence" value="ECO:0007669"/>
    <property type="project" value="TreeGrafter"/>
</dbReference>
<dbReference type="PANTHER" id="PTHR47894:SF1">
    <property type="entry name" value="HTH-TYPE TRANSCRIPTIONAL REGULATOR VQSM"/>
    <property type="match status" value="1"/>
</dbReference>
<gene>
    <name evidence="5" type="ORF">A5708_10885</name>
</gene>
<dbReference type="InterPro" id="IPR020449">
    <property type="entry name" value="Tscrpt_reg_AraC-type_HTH"/>
</dbReference>
<dbReference type="InterPro" id="IPR018060">
    <property type="entry name" value="HTH_AraC"/>
</dbReference>
<accession>A0A1A2YAT3</accession>
<dbReference type="Pfam" id="PF12625">
    <property type="entry name" value="Arabinose_bd"/>
    <property type="match status" value="1"/>
</dbReference>
<evidence type="ECO:0000256" key="2">
    <source>
        <dbReference type="ARBA" id="ARBA00023125"/>
    </source>
</evidence>
<keyword evidence="3" id="KW-0804">Transcription</keyword>
<dbReference type="EMBL" id="LZKI01000195">
    <property type="protein sequence ID" value="OBI35070.1"/>
    <property type="molecule type" value="Genomic_DNA"/>
</dbReference>
<name>A0A1A2YAT3_9MYCO</name>
<evidence type="ECO:0000256" key="1">
    <source>
        <dbReference type="ARBA" id="ARBA00023015"/>
    </source>
</evidence>
<evidence type="ECO:0000259" key="4">
    <source>
        <dbReference type="PROSITE" id="PS01124"/>
    </source>
</evidence>
<reference evidence="5 6" key="1">
    <citation type="submission" date="2016-06" db="EMBL/GenBank/DDBJ databases">
        <authorList>
            <person name="Kjaerup R.B."/>
            <person name="Dalgaard T.S."/>
            <person name="Juul-Madsen H.R."/>
        </authorList>
    </citation>
    <scope>NUCLEOTIDE SEQUENCE [LARGE SCALE GENOMIC DNA]</scope>
    <source>
        <strain evidence="5 6">E1334</strain>
    </source>
</reference>
<evidence type="ECO:0000256" key="3">
    <source>
        <dbReference type="ARBA" id="ARBA00023163"/>
    </source>
</evidence>
<proteinExistence type="predicted"/>
<dbReference type="Proteomes" id="UP000091846">
    <property type="component" value="Unassembled WGS sequence"/>
</dbReference>
<evidence type="ECO:0000313" key="6">
    <source>
        <dbReference type="Proteomes" id="UP000091846"/>
    </source>
</evidence>
<dbReference type="Pfam" id="PF12833">
    <property type="entry name" value="HTH_18"/>
    <property type="match status" value="1"/>
</dbReference>
<feature type="domain" description="HTH araC/xylS-type" evidence="4">
    <location>
        <begin position="230"/>
        <end position="327"/>
    </location>
</feature>
<dbReference type="PROSITE" id="PS01124">
    <property type="entry name" value="HTH_ARAC_FAMILY_2"/>
    <property type="match status" value="1"/>
</dbReference>
<comment type="caution">
    <text evidence="5">The sequence shown here is derived from an EMBL/GenBank/DDBJ whole genome shotgun (WGS) entry which is preliminary data.</text>
</comment>
<keyword evidence="2" id="KW-0238">DNA-binding</keyword>
<dbReference type="PRINTS" id="PR00032">
    <property type="entry name" value="HTHARAC"/>
</dbReference>
<dbReference type="InterPro" id="IPR009057">
    <property type="entry name" value="Homeodomain-like_sf"/>
</dbReference>
<dbReference type="GO" id="GO:0003700">
    <property type="term" value="F:DNA-binding transcription factor activity"/>
    <property type="evidence" value="ECO:0007669"/>
    <property type="project" value="InterPro"/>
</dbReference>
<evidence type="ECO:0000313" key="5">
    <source>
        <dbReference type="EMBL" id="OBI35070.1"/>
    </source>
</evidence>
<dbReference type="SUPFAM" id="SSF46689">
    <property type="entry name" value="Homeodomain-like"/>
    <property type="match status" value="1"/>
</dbReference>
<protein>
    <submittedName>
        <fullName evidence="5">Transcriptional regulator</fullName>
    </submittedName>
</protein>
<dbReference type="GO" id="GO:0000976">
    <property type="term" value="F:transcription cis-regulatory region binding"/>
    <property type="evidence" value="ECO:0007669"/>
    <property type="project" value="TreeGrafter"/>
</dbReference>
<dbReference type="AlphaFoldDB" id="A0A1A2YAT3"/>
<dbReference type="Gene3D" id="1.10.10.60">
    <property type="entry name" value="Homeodomain-like"/>
    <property type="match status" value="1"/>
</dbReference>
<keyword evidence="1" id="KW-0805">Transcription regulation</keyword>
<organism evidence="5 6">
    <name type="scientific">Mycobacterium colombiense</name>
    <dbReference type="NCBI Taxonomy" id="339268"/>
    <lineage>
        <taxon>Bacteria</taxon>
        <taxon>Bacillati</taxon>
        <taxon>Actinomycetota</taxon>
        <taxon>Actinomycetes</taxon>
        <taxon>Mycobacteriales</taxon>
        <taxon>Mycobacteriaceae</taxon>
        <taxon>Mycobacterium</taxon>
        <taxon>Mycobacterium avium complex (MAC)</taxon>
    </lineage>
</organism>
<dbReference type="PANTHER" id="PTHR47894">
    <property type="entry name" value="HTH-TYPE TRANSCRIPTIONAL REGULATOR GADX"/>
    <property type="match status" value="1"/>
</dbReference>
<sequence>MGALLMTRLGQENGLSVEKCLHGSGLTEARLFDPSAEASVRDELAVVANLVRELGNPAGLGIEAGMRFRLTSYGLWGFALISSPTLSSAIRVGFQFGELSFSLSETSSRVVDGELQLVLEPLGIPPDLRRFTIERDAAGIQTLYRDLLARPMPLSRVSFTFPAPPSDSLPLYQEIFGMRPDFDAEENIIAFDGRIANEPLPQANQHTAALALQHCRDLLDRRRARTGVAGQVRNILIEHLTAPPDAADIADTLHVSERTLRHHLAQEGTSYRALLDEVRERLAEELLGTHGLPVAEIATRLGYVEVSSFSQAFRRWKGIGPRAFRQLQPAAIL</sequence>